<sequence>MKKDKAILRRNKMFWHFARDDSMFTTIRVISKHQDIQVWSALLLRNLTNQAMFDSEAYKTYHAYATGEKIPIPNDDDEDDNNEQIESDDDGDDFGHPKLSTHDEEKTKEDSFDPVVQTPSYVEYTDDEDYDEVTQGDVPITTNVEIPPSSFEDRVKALEDDFSEFKQTNRFAELDRLRDEAQAKNEEFINKLDEHIKKIIKEKIKVQVKEKVSKILPKIKKFVNDQFESKVLTRSSSESKNSHAVAASLSELELKKILIDKMESNKLIHRSDQQKTLYKELIEAYETDKVILDIYIETLSRSNAVKRMRMMTKNPLLD</sequence>
<dbReference type="EMBL" id="BKCJ010498632">
    <property type="protein sequence ID" value="GFA84275.1"/>
    <property type="molecule type" value="Genomic_DNA"/>
</dbReference>
<feature type="coiled-coil region" evidence="1">
    <location>
        <begin position="171"/>
        <end position="198"/>
    </location>
</feature>
<name>A0A699KAX6_TANCI</name>
<feature type="compositionally biased region" description="Basic and acidic residues" evidence="2">
    <location>
        <begin position="93"/>
        <end position="111"/>
    </location>
</feature>
<keyword evidence="1" id="KW-0175">Coiled coil</keyword>
<feature type="region of interest" description="Disordered" evidence="2">
    <location>
        <begin position="68"/>
        <end position="117"/>
    </location>
</feature>
<comment type="caution">
    <text evidence="3">The sequence shown here is derived from an EMBL/GenBank/DDBJ whole genome shotgun (WGS) entry which is preliminary data.</text>
</comment>
<evidence type="ECO:0000256" key="2">
    <source>
        <dbReference type="SAM" id="MobiDB-lite"/>
    </source>
</evidence>
<proteinExistence type="predicted"/>
<accession>A0A699KAX6</accession>
<gene>
    <name evidence="3" type="ORF">Tci_656247</name>
</gene>
<evidence type="ECO:0000256" key="1">
    <source>
        <dbReference type="SAM" id="Coils"/>
    </source>
</evidence>
<feature type="compositionally biased region" description="Acidic residues" evidence="2">
    <location>
        <begin position="74"/>
        <end position="92"/>
    </location>
</feature>
<evidence type="ECO:0000313" key="3">
    <source>
        <dbReference type="EMBL" id="GFA84275.1"/>
    </source>
</evidence>
<protein>
    <submittedName>
        <fullName evidence="3">Uncharacterized protein</fullName>
    </submittedName>
</protein>
<reference evidence="3" key="1">
    <citation type="journal article" date="2019" name="Sci. Rep.">
        <title>Draft genome of Tanacetum cinerariifolium, the natural source of mosquito coil.</title>
        <authorList>
            <person name="Yamashiro T."/>
            <person name="Shiraishi A."/>
            <person name="Satake H."/>
            <person name="Nakayama K."/>
        </authorList>
    </citation>
    <scope>NUCLEOTIDE SEQUENCE</scope>
</reference>
<dbReference type="AlphaFoldDB" id="A0A699KAX6"/>
<organism evidence="3">
    <name type="scientific">Tanacetum cinerariifolium</name>
    <name type="common">Dalmatian daisy</name>
    <name type="synonym">Chrysanthemum cinerariifolium</name>
    <dbReference type="NCBI Taxonomy" id="118510"/>
    <lineage>
        <taxon>Eukaryota</taxon>
        <taxon>Viridiplantae</taxon>
        <taxon>Streptophyta</taxon>
        <taxon>Embryophyta</taxon>
        <taxon>Tracheophyta</taxon>
        <taxon>Spermatophyta</taxon>
        <taxon>Magnoliopsida</taxon>
        <taxon>eudicotyledons</taxon>
        <taxon>Gunneridae</taxon>
        <taxon>Pentapetalae</taxon>
        <taxon>asterids</taxon>
        <taxon>campanulids</taxon>
        <taxon>Asterales</taxon>
        <taxon>Asteraceae</taxon>
        <taxon>Asteroideae</taxon>
        <taxon>Anthemideae</taxon>
        <taxon>Anthemidinae</taxon>
        <taxon>Tanacetum</taxon>
    </lineage>
</organism>